<dbReference type="GO" id="GO:0008652">
    <property type="term" value="P:amino acid biosynthetic process"/>
    <property type="evidence" value="ECO:0007669"/>
    <property type="project" value="UniProtKB-ARBA"/>
</dbReference>
<feature type="chain" id="PRO_5029452148" description="Branched-chain-amino-acid aminotransferase" evidence="4">
    <location>
        <begin position="21"/>
        <end position="699"/>
    </location>
</feature>
<dbReference type="InterPro" id="IPR043132">
    <property type="entry name" value="BCAT-like_C"/>
</dbReference>
<dbReference type="Proteomes" id="UP000553632">
    <property type="component" value="Unassembled WGS sequence"/>
</dbReference>
<evidence type="ECO:0000256" key="4">
    <source>
        <dbReference type="SAM" id="SignalP"/>
    </source>
</evidence>
<evidence type="ECO:0008006" key="7">
    <source>
        <dbReference type="Google" id="ProtNLM"/>
    </source>
</evidence>
<protein>
    <recommendedName>
        <fullName evidence="7">Branched-chain-amino-acid aminotransferase</fullName>
    </recommendedName>
</protein>
<evidence type="ECO:0000256" key="2">
    <source>
        <dbReference type="ARBA" id="ARBA00009320"/>
    </source>
</evidence>
<comment type="caution">
    <text evidence="5">The sequence shown here is derived from an EMBL/GenBank/DDBJ whole genome shotgun (WGS) entry which is preliminary data.</text>
</comment>
<organism evidence="5 6">
    <name type="scientific">Perkinsus olseni</name>
    <name type="common">Perkinsus atlanticus</name>
    <dbReference type="NCBI Taxonomy" id="32597"/>
    <lineage>
        <taxon>Eukaryota</taxon>
        <taxon>Sar</taxon>
        <taxon>Alveolata</taxon>
        <taxon>Perkinsozoa</taxon>
        <taxon>Perkinsea</taxon>
        <taxon>Perkinsida</taxon>
        <taxon>Perkinsidae</taxon>
        <taxon>Perkinsus</taxon>
    </lineage>
</organism>
<comment type="cofactor">
    <cofactor evidence="1">
        <name>pyridoxal 5'-phosphate</name>
        <dbReference type="ChEBI" id="CHEBI:597326"/>
    </cofactor>
</comment>
<evidence type="ECO:0000313" key="5">
    <source>
        <dbReference type="EMBL" id="KAF4706581.1"/>
    </source>
</evidence>
<dbReference type="InterPro" id="IPR050571">
    <property type="entry name" value="Class-IV_PLP-Dep_Aminotrnsfr"/>
</dbReference>
<dbReference type="InterPro" id="IPR043131">
    <property type="entry name" value="BCAT-like_N"/>
</dbReference>
<feature type="signal peptide" evidence="4">
    <location>
        <begin position="1"/>
        <end position="20"/>
    </location>
</feature>
<dbReference type="Pfam" id="PF01063">
    <property type="entry name" value="Aminotran_4"/>
    <property type="match status" value="1"/>
</dbReference>
<gene>
    <name evidence="5" type="ORF">FOZ63_027632</name>
</gene>
<dbReference type="GO" id="GO:0046394">
    <property type="term" value="P:carboxylic acid biosynthetic process"/>
    <property type="evidence" value="ECO:0007669"/>
    <property type="project" value="UniProtKB-ARBA"/>
</dbReference>
<dbReference type="AlphaFoldDB" id="A0A7J6QES6"/>
<feature type="non-terminal residue" evidence="5">
    <location>
        <position position="1"/>
    </location>
</feature>
<dbReference type="SUPFAM" id="SSF56752">
    <property type="entry name" value="D-aminoacid aminotransferase-like PLP-dependent enzymes"/>
    <property type="match status" value="1"/>
</dbReference>
<dbReference type="FunFam" id="3.20.10.10:FF:000002">
    <property type="entry name" value="D-alanine aminotransferase"/>
    <property type="match status" value="1"/>
</dbReference>
<dbReference type="CDD" id="cd00449">
    <property type="entry name" value="PLPDE_IV"/>
    <property type="match status" value="1"/>
</dbReference>
<keyword evidence="3" id="KW-0663">Pyridoxal phosphate</keyword>
<evidence type="ECO:0000256" key="1">
    <source>
        <dbReference type="ARBA" id="ARBA00001933"/>
    </source>
</evidence>
<dbReference type="PANTHER" id="PTHR42743:SF22">
    <property type="entry name" value="D-AMINO-ACID TRANSAMINASE, CHLOROPLASTIC"/>
    <property type="match status" value="1"/>
</dbReference>
<sequence>MMLSHHRGLASLTALPVCLAVASSDVSIDIFRDEHCFERTGTLLLEAAGEACYANTFDPDQSLAFNVKTVGFTPNNERFTVSLFKDDCKTPETKNSFGERFTVHSGACEPVLGTTYGIYTVRYRNEERTCHTADAATQGGCSLLRVAVYSRYDNTDCSGTPVKVEMKPASSGECLRAENGTQVYVLAASSSSNMTLQDFEGSHDCLEEPQRVINIFIGACYPLGIDQSFMWTISEPKRVVTGLSLATPQRASTLLPFMLILLLTSLVDPGRIRFYYYKMVANTDTPVLTKAEWMAKLDQRRESEDVKMTAMYSSYVGGITFDKSLMSLPLDDFMVHRGMGVYDTATVTNGHLWNFSIHCDRFLESARKAGIKSKWNRDDVYRIVDQVVAATALKEATVRLWMTAGPSGAFGINPEKCVEPCLYIVVFPSAYVDTAKPDAKIQVPADVVDEVTVSSDVVPFKPPMLASCKSNNYLLNAHLFMEAQKEGGHFGIWVDEKSTVKESCTMSVVMMTKKGEVVGPAFDGGILKGTTMRRIFEICAAQNPPITVVQREISKEELYDAKEVVMCGGDTHIVAAVKLDGHQIGDGKKGSFCQMICDGLSTTTDPWLYKFVKDVMAYPLRKAAVDYCTSTTEVIHCHSSLIVYFKTLFLMLHVRLLCSYSQGEGHRYSWDGIWRAGGFYEFMHLVAVTSKLLHGGASS</sequence>
<keyword evidence="4" id="KW-0732">Signal</keyword>
<dbReference type="Gene3D" id="3.30.470.10">
    <property type="match status" value="1"/>
</dbReference>
<proteinExistence type="inferred from homology"/>
<evidence type="ECO:0000313" key="6">
    <source>
        <dbReference type="Proteomes" id="UP000553632"/>
    </source>
</evidence>
<comment type="similarity">
    <text evidence="2">Belongs to the class-IV pyridoxal-phosphate-dependent aminotransferase family.</text>
</comment>
<keyword evidence="6" id="KW-1185">Reference proteome</keyword>
<dbReference type="Gene3D" id="3.20.10.10">
    <property type="entry name" value="D-amino Acid Aminotransferase, subunit A, domain 2"/>
    <property type="match status" value="1"/>
</dbReference>
<reference evidence="5 6" key="1">
    <citation type="submission" date="2020-04" db="EMBL/GenBank/DDBJ databases">
        <title>Perkinsus olseni comparative genomics.</title>
        <authorList>
            <person name="Bogema D.R."/>
        </authorList>
    </citation>
    <scope>NUCLEOTIDE SEQUENCE [LARGE SCALE GENOMIC DNA]</scope>
    <source>
        <strain evidence="5 6">ATCC PRA-207</strain>
    </source>
</reference>
<dbReference type="InterPro" id="IPR001544">
    <property type="entry name" value="Aminotrans_IV"/>
</dbReference>
<evidence type="ECO:0000256" key="3">
    <source>
        <dbReference type="ARBA" id="ARBA00022898"/>
    </source>
</evidence>
<dbReference type="InterPro" id="IPR036038">
    <property type="entry name" value="Aminotransferase-like"/>
</dbReference>
<dbReference type="GO" id="GO:0003824">
    <property type="term" value="F:catalytic activity"/>
    <property type="evidence" value="ECO:0007669"/>
    <property type="project" value="InterPro"/>
</dbReference>
<dbReference type="PANTHER" id="PTHR42743">
    <property type="entry name" value="AMINO-ACID AMINOTRANSFERASE"/>
    <property type="match status" value="1"/>
</dbReference>
<name>A0A7J6QES6_PEROL</name>
<accession>A0A7J6QES6</accession>
<dbReference type="EMBL" id="JABANO010033589">
    <property type="protein sequence ID" value="KAF4706581.1"/>
    <property type="molecule type" value="Genomic_DNA"/>
</dbReference>